<comment type="caution">
    <text evidence="2">The sequence shown here is derived from an EMBL/GenBank/DDBJ whole genome shotgun (WGS) entry which is preliminary data.</text>
</comment>
<dbReference type="RefSeq" id="WP_215150934.1">
    <property type="nucleotide sequence ID" value="NZ_CAXPFL010000044.1"/>
</dbReference>
<sequence>MNILSDFQILGGVRHSCLIHKHRLRASNFPAMFNDNLLNTARIFKQMLDALQALQQGHNEVQIEMNDSRLLGFQLNEDTLFVLMTEPNINQALIGTAIRSAAKNLIAFAQSDDGNIKPASAMQPSVTMTKHIERTDSNVTHGTDESEALKPTLKQIIRLLSEQVGPAAQILFKREYVIWTNEGEVSTYRLPLLTSRIASFIEHPEKRSHFLLGASDLINAATTTESSNAIH</sequence>
<name>A0AAW7XIS7_9GAMM</name>
<dbReference type="Proteomes" id="UP001169862">
    <property type="component" value="Unassembled WGS sequence"/>
</dbReference>
<gene>
    <name evidence="2" type="ORF">Q4490_11340</name>
    <name evidence="3" type="ORF">Q8W30_11760</name>
</gene>
<accession>A0AAW7XIS7</accession>
<dbReference type="AlphaFoldDB" id="A0AAW7XIS7"/>
<dbReference type="InterPro" id="IPR058395">
    <property type="entry name" value="DUF8082"/>
</dbReference>
<dbReference type="EMBL" id="JAUYVO010000007">
    <property type="protein sequence ID" value="MDP2523249.1"/>
    <property type="molecule type" value="Genomic_DNA"/>
</dbReference>
<proteinExistence type="predicted"/>
<dbReference type="EMBL" id="JAUOPG010000007">
    <property type="protein sequence ID" value="MDO6454154.1"/>
    <property type="molecule type" value="Genomic_DNA"/>
</dbReference>
<dbReference type="Proteomes" id="UP001177341">
    <property type="component" value="Unassembled WGS sequence"/>
</dbReference>
<keyword evidence="5" id="KW-1185">Reference proteome</keyword>
<feature type="domain" description="DUF8082" evidence="1">
    <location>
        <begin position="153"/>
        <end position="218"/>
    </location>
</feature>
<evidence type="ECO:0000313" key="2">
    <source>
        <dbReference type="EMBL" id="MDO6454154.1"/>
    </source>
</evidence>
<evidence type="ECO:0000313" key="3">
    <source>
        <dbReference type="EMBL" id="MDP2523249.1"/>
    </source>
</evidence>
<dbReference type="Pfam" id="PF26309">
    <property type="entry name" value="DUF8082"/>
    <property type="match status" value="1"/>
</dbReference>
<protein>
    <recommendedName>
        <fullName evidence="1">DUF8082 domain-containing protein</fullName>
    </recommendedName>
</protein>
<evidence type="ECO:0000313" key="5">
    <source>
        <dbReference type="Proteomes" id="UP001177341"/>
    </source>
</evidence>
<organism evidence="2 4">
    <name type="scientific">Neptunomonas phycophila</name>
    <dbReference type="NCBI Taxonomy" id="1572645"/>
    <lineage>
        <taxon>Bacteria</taxon>
        <taxon>Pseudomonadati</taxon>
        <taxon>Pseudomonadota</taxon>
        <taxon>Gammaproteobacteria</taxon>
        <taxon>Oceanospirillales</taxon>
        <taxon>Oceanospirillaceae</taxon>
        <taxon>Neptunomonas</taxon>
    </lineage>
</organism>
<evidence type="ECO:0000313" key="4">
    <source>
        <dbReference type="Proteomes" id="UP001169862"/>
    </source>
</evidence>
<reference evidence="2" key="1">
    <citation type="submission" date="2023-07" db="EMBL/GenBank/DDBJ databases">
        <title>Genome content predicts the carbon catabolic preferences of heterotrophic bacteria.</title>
        <authorList>
            <person name="Gralka M."/>
        </authorList>
    </citation>
    <scope>NUCLEOTIDE SEQUENCE</scope>
    <source>
        <strain evidence="3">5G01</strain>
        <strain evidence="2">I2M16</strain>
    </source>
</reference>
<evidence type="ECO:0000259" key="1">
    <source>
        <dbReference type="Pfam" id="PF26309"/>
    </source>
</evidence>